<feature type="compositionally biased region" description="Polar residues" evidence="1">
    <location>
        <begin position="744"/>
        <end position="758"/>
    </location>
</feature>
<sequence length="904" mass="99529">MEPPPPKISSKPPLITPSASPPPTRYSSVYYRDSAPPNKRQRTATPRRTFHDSASSSNSRTQTPVLDVQKEREASMSRLLDVWAGLADRYCRDDEEDDIVDINTGEIITDNGFLRNTPALMFGSLAGVADEGTEADEEEEDEYDPDELDAWADVDSEGFDLHGDGLLDIHGKVLSPVTNRDPSYAADLREFLEAEKQRKPIDEDPDPEAGSASEGSVEDGEEEDSEEEVVERVSPHQQTTLSRNEDEGTSRLQSVPHGDGHEEGYSDYLVPLDVSGDELDNWEENESNAIQTLIKEEDEAPTAVALDLSSDSEIEIIDGPFIPKSNARDKKGSLTKTTRHLQSTKPPLQLYTPPQSNSSDAPSSSPVPVDFNIFPHTSLVDSQKSPPALSSLRMHLQTNTNSAAAIKNEDTFKSTPPKLDLAQVQRRKTPQRHSSIAPTSSGNIGDNIFPPSTNSSPRKLKPVVEITVLKLTKKPGITKEAHKLPASSVRQKERPDAPRPPLSKGKGKEKEIVVASTASYHTRSSKKPLSSGQVSEECREGLPNVQEENNLASLESGKPRKKSPPVSKSSTETLVDAKSHNASPRKRKRVVSDTEDEVDTTAQSHPGPSKIATHRVPSLMHDPGEGPSHWQHRPPSQRDTRRKKRKSPSVSDDDSASEVSEHFDRSRGRRSQSRSNTLPPASHYLYPHGPYMPHPASQPIPAIHDPRAQLIIAQAMHQLSTLVGAPWPPIPSYLDGEVPHTPSRRGQSMQPPNFSYATPTHHPHPYSYAFDPSFSRATLPPDTPEASSSPEKSGGRRPKTLVRRSRSRGRNVSFRVDDDDFVEMEERSSSPMMGSSPLKGKRPQVSGNPERSLSKTKAKPDVQYEEVPDSEESEDGRRRTRLFTRGQTPGPNSDGPEPLKSGRS</sequence>
<dbReference type="GO" id="GO:0046982">
    <property type="term" value="F:protein heterodimerization activity"/>
    <property type="evidence" value="ECO:0007669"/>
    <property type="project" value="InterPro"/>
</dbReference>
<evidence type="ECO:0000313" key="3">
    <source>
        <dbReference type="Proteomes" id="UP000807306"/>
    </source>
</evidence>
<feature type="compositionally biased region" description="Acidic residues" evidence="1">
    <location>
        <begin position="863"/>
        <end position="874"/>
    </location>
</feature>
<dbReference type="Proteomes" id="UP000807306">
    <property type="component" value="Unassembled WGS sequence"/>
</dbReference>
<keyword evidence="3" id="KW-1185">Reference proteome</keyword>
<dbReference type="GO" id="GO:0005634">
    <property type="term" value="C:nucleus"/>
    <property type="evidence" value="ECO:0007669"/>
    <property type="project" value="InterPro"/>
</dbReference>
<gene>
    <name evidence="2" type="ORF">CPB83DRAFT_844282</name>
</gene>
<dbReference type="OrthoDB" id="2420608at2759"/>
<feature type="compositionally biased region" description="Basic residues" evidence="1">
    <location>
        <begin position="795"/>
        <end position="809"/>
    </location>
</feature>
<feature type="compositionally biased region" description="Acidic residues" evidence="1">
    <location>
        <begin position="275"/>
        <end position="286"/>
    </location>
</feature>
<dbReference type="EMBL" id="MU157826">
    <property type="protein sequence ID" value="KAF9534477.1"/>
    <property type="molecule type" value="Genomic_DNA"/>
</dbReference>
<reference evidence="2" key="1">
    <citation type="submission" date="2020-11" db="EMBL/GenBank/DDBJ databases">
        <authorList>
            <consortium name="DOE Joint Genome Institute"/>
            <person name="Ahrendt S."/>
            <person name="Riley R."/>
            <person name="Andreopoulos W."/>
            <person name="Labutti K."/>
            <person name="Pangilinan J."/>
            <person name="Ruiz-Duenas F.J."/>
            <person name="Barrasa J.M."/>
            <person name="Sanchez-Garcia M."/>
            <person name="Camarero S."/>
            <person name="Miyauchi S."/>
            <person name="Serrano A."/>
            <person name="Linde D."/>
            <person name="Babiker R."/>
            <person name="Drula E."/>
            <person name="Ayuso-Fernandez I."/>
            <person name="Pacheco R."/>
            <person name="Padilla G."/>
            <person name="Ferreira P."/>
            <person name="Barriuso J."/>
            <person name="Kellner H."/>
            <person name="Castanera R."/>
            <person name="Alfaro M."/>
            <person name="Ramirez L."/>
            <person name="Pisabarro A.G."/>
            <person name="Kuo A."/>
            <person name="Tritt A."/>
            <person name="Lipzen A."/>
            <person name="He G."/>
            <person name="Yan M."/>
            <person name="Ng V."/>
            <person name="Cullen D."/>
            <person name="Martin F."/>
            <person name="Rosso M.-N."/>
            <person name="Henrissat B."/>
            <person name="Hibbett D."/>
            <person name="Martinez A.T."/>
            <person name="Grigoriev I.V."/>
        </authorList>
    </citation>
    <scope>NUCLEOTIDE SEQUENCE</scope>
    <source>
        <strain evidence="2">CBS 506.95</strain>
    </source>
</reference>
<name>A0A9P6ETB4_9AGAR</name>
<evidence type="ECO:0000256" key="1">
    <source>
        <dbReference type="SAM" id="MobiDB-lite"/>
    </source>
</evidence>
<organism evidence="2 3">
    <name type="scientific">Crepidotus variabilis</name>
    <dbReference type="NCBI Taxonomy" id="179855"/>
    <lineage>
        <taxon>Eukaryota</taxon>
        <taxon>Fungi</taxon>
        <taxon>Dikarya</taxon>
        <taxon>Basidiomycota</taxon>
        <taxon>Agaricomycotina</taxon>
        <taxon>Agaricomycetes</taxon>
        <taxon>Agaricomycetidae</taxon>
        <taxon>Agaricales</taxon>
        <taxon>Agaricineae</taxon>
        <taxon>Crepidotaceae</taxon>
        <taxon>Crepidotus</taxon>
    </lineage>
</organism>
<dbReference type="GO" id="GO:0042393">
    <property type="term" value="F:histone binding"/>
    <property type="evidence" value="ECO:0007669"/>
    <property type="project" value="InterPro"/>
</dbReference>
<dbReference type="InterPro" id="IPR009072">
    <property type="entry name" value="Histone-fold"/>
</dbReference>
<feature type="compositionally biased region" description="Low complexity" evidence="1">
    <location>
        <begin position="353"/>
        <end position="368"/>
    </location>
</feature>
<feature type="compositionally biased region" description="Polar residues" evidence="1">
    <location>
        <begin position="432"/>
        <end position="457"/>
    </location>
</feature>
<comment type="caution">
    <text evidence="2">The sequence shown here is derived from an EMBL/GenBank/DDBJ whole genome shotgun (WGS) entry which is preliminary data.</text>
</comment>
<feature type="region of interest" description="Disordered" evidence="1">
    <location>
        <begin position="734"/>
        <end position="904"/>
    </location>
</feature>
<feature type="compositionally biased region" description="Polar residues" evidence="1">
    <location>
        <begin position="334"/>
        <end position="346"/>
    </location>
</feature>
<dbReference type="InterPro" id="IPR018465">
    <property type="entry name" value="Scm3/HJURP"/>
</dbReference>
<proteinExistence type="predicted"/>
<feature type="region of interest" description="Disordered" evidence="1">
    <location>
        <begin position="403"/>
        <end position="701"/>
    </location>
</feature>
<feature type="compositionally biased region" description="Polar residues" evidence="1">
    <location>
        <begin position="52"/>
        <end position="64"/>
    </location>
</feature>
<feature type="region of interest" description="Disordered" evidence="1">
    <location>
        <begin position="185"/>
        <end position="288"/>
    </location>
</feature>
<dbReference type="AlphaFoldDB" id="A0A9P6ETB4"/>
<accession>A0A9P6ETB4</accession>
<feature type="region of interest" description="Disordered" evidence="1">
    <location>
        <begin position="319"/>
        <end position="369"/>
    </location>
</feature>
<feature type="compositionally biased region" description="Basic and acidic residues" evidence="1">
    <location>
        <begin position="187"/>
        <end position="202"/>
    </location>
</feature>
<dbReference type="Gene3D" id="1.10.20.10">
    <property type="entry name" value="Histone, subunit A"/>
    <property type="match status" value="1"/>
</dbReference>
<feature type="compositionally biased region" description="Polar residues" evidence="1">
    <location>
        <begin position="516"/>
        <end position="534"/>
    </location>
</feature>
<feature type="compositionally biased region" description="Acidic residues" evidence="1">
    <location>
        <begin position="216"/>
        <end position="229"/>
    </location>
</feature>
<feature type="compositionally biased region" description="Low complexity" evidence="1">
    <location>
        <begin position="8"/>
        <end position="18"/>
    </location>
</feature>
<feature type="region of interest" description="Disordered" evidence="1">
    <location>
        <begin position="1"/>
        <end position="67"/>
    </location>
</feature>
<dbReference type="Pfam" id="PF10384">
    <property type="entry name" value="Scm3"/>
    <property type="match status" value="1"/>
</dbReference>
<evidence type="ECO:0000313" key="2">
    <source>
        <dbReference type="EMBL" id="KAF9534477.1"/>
    </source>
</evidence>
<protein>
    <submittedName>
        <fullName evidence="2">Uncharacterized protein</fullName>
    </submittedName>
</protein>